<accession>A0A7W7ZQF5</accession>
<reference evidence="2 3" key="1">
    <citation type="submission" date="2020-08" db="EMBL/GenBank/DDBJ databases">
        <title>Genomic Encyclopedia of Type Strains, Phase IV (KMG-V): Genome sequencing to study the core and pangenomes of soil and plant-associated prokaryotes.</title>
        <authorList>
            <person name="Whitman W."/>
        </authorList>
    </citation>
    <scope>NUCLEOTIDE SEQUENCE [LARGE SCALE GENOMIC DNA]</scope>
    <source>
        <strain evidence="2 3">X5P3</strain>
    </source>
</reference>
<comment type="caution">
    <text evidence="2">The sequence shown here is derived from an EMBL/GenBank/DDBJ whole genome shotgun (WGS) entry which is preliminary data.</text>
</comment>
<gene>
    <name evidence="2" type="ORF">HDF15_002232</name>
</gene>
<evidence type="ECO:0000313" key="2">
    <source>
        <dbReference type="EMBL" id="MBB5063884.1"/>
    </source>
</evidence>
<dbReference type="AlphaFoldDB" id="A0A7W7ZQF5"/>
<dbReference type="NCBIfam" id="TIGR03436">
    <property type="entry name" value="acidobact_VWFA"/>
    <property type="match status" value="1"/>
</dbReference>
<dbReference type="Proteomes" id="UP000584867">
    <property type="component" value="Unassembled WGS sequence"/>
</dbReference>
<dbReference type="InterPro" id="IPR017802">
    <property type="entry name" value="VWFA-rel_acidobac-type"/>
</dbReference>
<dbReference type="CDD" id="cd00198">
    <property type="entry name" value="vWFA"/>
    <property type="match status" value="1"/>
</dbReference>
<name>A0A7W7ZQF5_9BACT</name>
<dbReference type="EMBL" id="JACHIO010000008">
    <property type="protein sequence ID" value="MBB5063884.1"/>
    <property type="molecule type" value="Genomic_DNA"/>
</dbReference>
<feature type="signal peptide" evidence="1">
    <location>
        <begin position="1"/>
        <end position="17"/>
    </location>
</feature>
<protein>
    <submittedName>
        <fullName evidence="2">VWFA-related protein</fullName>
    </submittedName>
</protein>
<dbReference type="InterPro" id="IPR036465">
    <property type="entry name" value="vWFA_dom_sf"/>
</dbReference>
<dbReference type="RefSeq" id="WP_184255385.1">
    <property type="nucleotide sequence ID" value="NZ_JACHIO010000008.1"/>
</dbReference>
<dbReference type="SUPFAM" id="SSF53300">
    <property type="entry name" value="vWA-like"/>
    <property type="match status" value="1"/>
</dbReference>
<sequence length="379" mass="40980">MKLLAAVALLGMPALLAQTPAPPSPQPEQQPDSQTATLTVHSTLVLVPALVRTKSGQLVYTLKADDFVLTDDGVEQKLSLEEDSGSQPLALVVLVETGSDGAQHLNDYRDLAPMLDNVLGGIEHRVAVVGFDSEPQLLQNFTRNIDGAAGVLADLDPGDQKGAIFDALSYAVDMLRKQPTTYRRAILLLSETIDHGSHTKLEDALKAISDTNTAIYSVGFASTKAEIKHEASKFSSNEPGPPHGCFSKDPNADPATYEGRATQNFDCFAELAPPLRLIKMAVIAATNAMRSNASENVAKFTGGEHFKYKDAKTLQRDLFTISNHIPNRYVLSFHPQSPHPGLHSVTLQLRNYSDLVVQARSSYWVDGDTTVTTPPADKP</sequence>
<evidence type="ECO:0000313" key="3">
    <source>
        <dbReference type="Proteomes" id="UP000584867"/>
    </source>
</evidence>
<evidence type="ECO:0000256" key="1">
    <source>
        <dbReference type="SAM" id="SignalP"/>
    </source>
</evidence>
<dbReference type="Gene3D" id="3.40.50.410">
    <property type="entry name" value="von Willebrand factor, type A domain"/>
    <property type="match status" value="1"/>
</dbReference>
<feature type="chain" id="PRO_5030765482" evidence="1">
    <location>
        <begin position="18"/>
        <end position="379"/>
    </location>
</feature>
<proteinExistence type="predicted"/>
<keyword evidence="1" id="KW-0732">Signal</keyword>
<organism evidence="2 3">
    <name type="scientific">Granulicella mallensis</name>
    <dbReference type="NCBI Taxonomy" id="940614"/>
    <lineage>
        <taxon>Bacteria</taxon>
        <taxon>Pseudomonadati</taxon>
        <taxon>Acidobacteriota</taxon>
        <taxon>Terriglobia</taxon>
        <taxon>Terriglobales</taxon>
        <taxon>Acidobacteriaceae</taxon>
        <taxon>Granulicella</taxon>
    </lineage>
</organism>